<dbReference type="InterPro" id="IPR045886">
    <property type="entry name" value="ThiF/MoeB/HesA"/>
</dbReference>
<evidence type="ECO:0000256" key="7">
    <source>
        <dbReference type="PIRNR" id="PIRNR039099"/>
    </source>
</evidence>
<dbReference type="HOGENOM" id="CLU_019618_2_1_1"/>
<dbReference type="InterPro" id="IPR030667">
    <property type="entry name" value="APP-BP1"/>
</dbReference>
<evidence type="ECO:0000256" key="6">
    <source>
        <dbReference type="ARBA" id="ARBA00022786"/>
    </source>
</evidence>
<dbReference type="OrthoDB" id="1708823at2759"/>
<dbReference type="OMA" id="KLITHQY"/>
<keyword evidence="10" id="KW-1185">Reference proteome</keyword>
<evidence type="ECO:0000256" key="1">
    <source>
        <dbReference type="ARBA" id="ARBA00004496"/>
    </source>
</evidence>
<evidence type="ECO:0000256" key="5">
    <source>
        <dbReference type="ARBA" id="ARBA00022490"/>
    </source>
</evidence>
<keyword evidence="5" id="KW-0963">Cytoplasm</keyword>
<evidence type="ECO:0000256" key="2">
    <source>
        <dbReference type="ARBA" id="ARBA00005032"/>
    </source>
</evidence>
<dbReference type="STRING" id="559304.G8YTD2"/>
<proteinExistence type="inferred from homology"/>
<dbReference type="Gene3D" id="3.40.50.720">
    <property type="entry name" value="NAD(P)-binding Rossmann-like Domain"/>
    <property type="match status" value="1"/>
</dbReference>
<evidence type="ECO:0000256" key="3">
    <source>
        <dbReference type="ARBA" id="ARBA00006868"/>
    </source>
</evidence>
<accession>G8YTD2</accession>
<comment type="subcellular location">
    <subcellularLocation>
        <location evidence="1">Cytoplasm</location>
    </subcellularLocation>
</comment>
<dbReference type="EMBL" id="FO082058">
    <property type="protein sequence ID" value="CCE73183.1"/>
    <property type="molecule type" value="Genomic_DNA"/>
</dbReference>
<dbReference type="Pfam" id="PF00899">
    <property type="entry name" value="ThiF"/>
    <property type="match status" value="1"/>
</dbReference>
<evidence type="ECO:0000256" key="4">
    <source>
        <dbReference type="ARBA" id="ARBA00015407"/>
    </source>
</evidence>
<dbReference type="AlphaFoldDB" id="G8YTD2"/>
<dbReference type="PANTHER" id="PTHR10953">
    <property type="entry name" value="UBIQUITIN-ACTIVATING ENZYME E1"/>
    <property type="match status" value="1"/>
</dbReference>
<sequence>MSFDKKLKYDRQLRLWANTGQTSLEGSHICLVNATAVGSEILKNLILPGIGEYTIIDDKRVTEEDIFGNFFLDEDDLGNSISSSLAKQLNELNTDVKGYAVSTELSELLRGPAEFWDKFNTIVITNQVASHDLDALLDLLWERRIPVFLVRTAGFYGTLQLFAKEVNVVETHDPAMFHDLRIINPWNELQEYSDSMDIDTLDDEMHAHIPYVIILIKTLEKWKKENGGKIPLEYSKRSEFKRLVESMSRNLEMEDNFKEAAKATHRALQFSQFPPLINDLFQKVDSQEISMDSNVPIFWIYVKALKQFVEKYNELPLPGSLPDMTSTSFAYVTLTKLYGEKARDDERKFKDEVIHVLKASGNSEADVNHNSIHSFCKNIHFLYATTGSRKLYNNSMISAIMKESNSLECSTLFIYFTVMCYFSFADSLQSFPNPGDLEKFKAFFRNMFSLPSSKPLPEGLIKIFKEVIAHSSQSYHNISSFMGGVTSQEILKVSTAQYTPLDNLYVFDGVHSISEKWKI</sequence>
<dbReference type="GO" id="GO:0045116">
    <property type="term" value="P:protein neddylation"/>
    <property type="evidence" value="ECO:0007669"/>
    <property type="project" value="UniProtKB-UniRule"/>
</dbReference>
<feature type="domain" description="THIF-type NAD/FAD binding fold" evidence="8">
    <location>
        <begin position="9"/>
        <end position="512"/>
    </location>
</feature>
<dbReference type="InterPro" id="IPR000594">
    <property type="entry name" value="ThiF_NAD_FAD-bd"/>
</dbReference>
<gene>
    <name evidence="9" type="primary">Piso0_000206</name>
    <name evidence="9" type="ORF">GNLVRS01_PISO0B04401g</name>
</gene>
<name>G8YTD2_PICSO</name>
<dbReference type="eggNOG" id="KOG2016">
    <property type="taxonomic scope" value="Eukaryota"/>
</dbReference>
<comment type="function">
    <text evidence="7">Regulatory subunit of the dimeric UBA3-ULA1 E1 enzyme.</text>
</comment>
<dbReference type="GO" id="GO:0005737">
    <property type="term" value="C:cytoplasm"/>
    <property type="evidence" value="ECO:0007669"/>
    <property type="project" value="UniProtKB-SubCell"/>
</dbReference>
<comment type="pathway">
    <text evidence="2 7">Protein modification; protein neddylation.</text>
</comment>
<evidence type="ECO:0000259" key="8">
    <source>
        <dbReference type="Pfam" id="PF00899"/>
    </source>
</evidence>
<dbReference type="SUPFAM" id="SSF69572">
    <property type="entry name" value="Activating enzymes of the ubiquitin-like proteins"/>
    <property type="match status" value="1"/>
</dbReference>
<evidence type="ECO:0000313" key="9">
    <source>
        <dbReference type="EMBL" id="CCE73183.1"/>
    </source>
</evidence>
<dbReference type="InParanoid" id="G8YTD2"/>
<evidence type="ECO:0000313" key="10">
    <source>
        <dbReference type="Proteomes" id="UP000005222"/>
    </source>
</evidence>
<reference evidence="9 10" key="1">
    <citation type="journal article" date="2012" name="G3 (Bethesda)">
        <title>Pichia sorbitophila, an interspecies yeast hybrid reveals early steps of genome resolution following polyploidization.</title>
        <authorList>
            <person name="Leh Louis V."/>
            <person name="Despons L."/>
            <person name="Friedrich A."/>
            <person name="Martin T."/>
            <person name="Durrens P."/>
            <person name="Casaregola S."/>
            <person name="Neuveglise C."/>
            <person name="Fairhead C."/>
            <person name="Marck C."/>
            <person name="Cruz J.A."/>
            <person name="Straub M.L."/>
            <person name="Kugler V."/>
            <person name="Sacerdot C."/>
            <person name="Uzunov Z."/>
            <person name="Thierry A."/>
            <person name="Weiss S."/>
            <person name="Bleykasten C."/>
            <person name="De Montigny J."/>
            <person name="Jacques N."/>
            <person name="Jung P."/>
            <person name="Lemaire M."/>
            <person name="Mallet S."/>
            <person name="Morel G."/>
            <person name="Richard G.F."/>
            <person name="Sarkar A."/>
            <person name="Savel G."/>
            <person name="Schacherer J."/>
            <person name="Seret M.L."/>
            <person name="Talla E."/>
            <person name="Samson G."/>
            <person name="Jubin C."/>
            <person name="Poulain J."/>
            <person name="Vacherie B."/>
            <person name="Barbe V."/>
            <person name="Pelletier E."/>
            <person name="Sherman D.J."/>
            <person name="Westhof E."/>
            <person name="Weissenbach J."/>
            <person name="Baret P.V."/>
            <person name="Wincker P."/>
            <person name="Gaillardin C."/>
            <person name="Dujon B."/>
            <person name="Souciet J.L."/>
        </authorList>
    </citation>
    <scope>NUCLEOTIDE SEQUENCE [LARGE SCALE GENOMIC DNA]</scope>
    <source>
        <strain evidence="10">ATCC MYA-4447 / BCRC 22081 / CBS 7064 / NBRC 10061 / NRRL Y-12695</strain>
    </source>
</reference>
<dbReference type="Proteomes" id="UP000005222">
    <property type="component" value="Chromosome B"/>
</dbReference>
<dbReference type="GO" id="GO:0019781">
    <property type="term" value="F:NEDD8 activating enzyme activity"/>
    <property type="evidence" value="ECO:0007669"/>
    <property type="project" value="UniProtKB-UniRule"/>
</dbReference>
<dbReference type="PANTHER" id="PTHR10953:SF29">
    <property type="entry name" value="NEDD8-ACTIVATING ENZYME E1 REGULATORY SUBUNIT"/>
    <property type="match status" value="1"/>
</dbReference>
<dbReference type="FunCoup" id="G8YTD2">
    <property type="interactions" value="43"/>
</dbReference>
<protein>
    <recommendedName>
        <fullName evidence="4 7">NEDD8-activating enzyme E1 regulatory subunit</fullName>
    </recommendedName>
</protein>
<dbReference type="Gene3D" id="3.40.50.12550">
    <property type="entry name" value="Ubiquitin-activating enzyme E1, inactive adenylation domain, subdomain 2"/>
    <property type="match status" value="1"/>
</dbReference>
<dbReference type="PIRSF" id="PIRSF039099">
    <property type="entry name" value="APP-BP1"/>
    <property type="match status" value="1"/>
</dbReference>
<comment type="similarity">
    <text evidence="3 7">Belongs to the ubiquitin-activating E1 family. ULA1 subfamily.</text>
</comment>
<dbReference type="InterPro" id="IPR035985">
    <property type="entry name" value="Ubiquitin-activating_enz"/>
</dbReference>
<organism evidence="9 10">
    <name type="scientific">Pichia sorbitophila (strain ATCC MYA-4447 / BCRC 22081 / CBS 7064 / NBRC 10061 / NRRL Y-12695)</name>
    <name type="common">Hybrid yeast</name>
    <dbReference type="NCBI Taxonomy" id="559304"/>
    <lineage>
        <taxon>Eukaryota</taxon>
        <taxon>Fungi</taxon>
        <taxon>Dikarya</taxon>
        <taxon>Ascomycota</taxon>
        <taxon>Saccharomycotina</taxon>
        <taxon>Pichiomycetes</taxon>
        <taxon>Debaryomycetaceae</taxon>
        <taxon>Millerozyma</taxon>
    </lineage>
</organism>
<dbReference type="FunFam" id="3.40.50.720:FF:000475">
    <property type="entry name" value="NEDD8-activating enzyme E1 regulatory subunit"/>
    <property type="match status" value="1"/>
</dbReference>
<keyword evidence="6 7" id="KW-0833">Ubl conjugation pathway</keyword>
<dbReference type="UniPathway" id="UPA00885"/>